<accession>A0A9Q9C2L0</accession>
<dbReference type="InterPro" id="IPR006148">
    <property type="entry name" value="Glc/Gal-6P_isomerase"/>
</dbReference>
<sequence>MNTLFTEDFNGEIHKVLKKYCGRGLSLMISGGSLLQCLDDERYTGLDTSKWKIFYSDERVDQSHLNYTASLGFISKINGEVHRIDTSRPLNEAVRMYSAELVDIDICFLGIGGDGHICSLPPGCKELSSNDYVVALEGGFSVSPKRVSITPRFINEKIKELYFVVPNSKKKGVCCPDGSITRKITRGFSVILEK</sequence>
<dbReference type="EMBL" id="CP119065">
    <property type="protein sequence ID" value="WEL38416.1"/>
    <property type="molecule type" value="Genomic_DNA"/>
</dbReference>
<dbReference type="PANTHER" id="PTHR11054">
    <property type="entry name" value="6-PHOSPHOGLUCONOLACTONASE"/>
    <property type="match status" value="1"/>
</dbReference>
<organism evidence="2 4">
    <name type="scientific">Encephalitozoon hellem</name>
    <name type="common">Microsporidian parasite</name>
    <dbReference type="NCBI Taxonomy" id="27973"/>
    <lineage>
        <taxon>Eukaryota</taxon>
        <taxon>Fungi</taxon>
        <taxon>Fungi incertae sedis</taxon>
        <taxon>Microsporidia</taxon>
        <taxon>Unikaryonidae</taxon>
        <taxon>Encephalitozoon</taxon>
    </lineage>
</organism>
<dbReference type="Proteomes" id="UP001217963">
    <property type="component" value="Chromosome IV"/>
</dbReference>
<gene>
    <name evidence="2" type="ORF">GPU96_04g06910</name>
    <name evidence="3" type="ORF">PFJ87_04g00890</name>
</gene>
<protein>
    <submittedName>
        <fullName evidence="2">6-phosphogluconolactonase</fullName>
    </submittedName>
</protein>
<name>A0A9Q9C2L0_ENCHE</name>
<dbReference type="SUPFAM" id="SSF100950">
    <property type="entry name" value="NagB/RpiA/CoA transferase-like"/>
    <property type="match status" value="1"/>
</dbReference>
<dbReference type="InterPro" id="IPR039104">
    <property type="entry name" value="6PGL"/>
</dbReference>
<reference evidence="3 5" key="2">
    <citation type="submission" date="2023-02" db="EMBL/GenBank/DDBJ databases">
        <title>Encephalitozoon hellem ATCC 50451 complete genome.</title>
        <authorList>
            <person name="Mascarenhas dos Santos A.C."/>
            <person name="Julian A.T."/>
            <person name="Pombert J.-F."/>
        </authorList>
    </citation>
    <scope>NUCLEOTIDE SEQUENCE [LARGE SCALE GENOMIC DNA]</scope>
    <source>
        <strain evidence="3 5">ATCC 50451</strain>
    </source>
</reference>
<evidence type="ECO:0000313" key="3">
    <source>
        <dbReference type="EMBL" id="WEL38416.1"/>
    </source>
</evidence>
<dbReference type="PANTHER" id="PTHR11054:SF0">
    <property type="entry name" value="6-PHOSPHOGLUCONOLACTONASE"/>
    <property type="match status" value="1"/>
</dbReference>
<reference evidence="2" key="1">
    <citation type="submission" date="2021-05" db="EMBL/GenBank/DDBJ databases">
        <title>Encephalitozoon hellem ATCC 50604 Complete Genome.</title>
        <authorList>
            <person name="Mascarenhas dos Santos A.C."/>
            <person name="Julian A.T."/>
            <person name="Pombert J.-F."/>
        </authorList>
    </citation>
    <scope>NUCLEOTIDE SEQUENCE</scope>
    <source>
        <strain evidence="2">ATCC 50604</strain>
    </source>
</reference>
<dbReference type="EMBL" id="CP075150">
    <property type="protein sequence ID" value="UTX42959.1"/>
    <property type="molecule type" value="Genomic_DNA"/>
</dbReference>
<dbReference type="InterPro" id="IPR037171">
    <property type="entry name" value="NagB/RpiA_transferase-like"/>
</dbReference>
<dbReference type="AlphaFoldDB" id="A0A9Q9C2L0"/>
<dbReference type="OrthoDB" id="432544at2759"/>
<evidence type="ECO:0000313" key="5">
    <source>
        <dbReference type="Proteomes" id="UP001217963"/>
    </source>
</evidence>
<proteinExistence type="predicted"/>
<keyword evidence="5" id="KW-1185">Reference proteome</keyword>
<dbReference type="GO" id="GO:0005975">
    <property type="term" value="P:carbohydrate metabolic process"/>
    <property type="evidence" value="ECO:0007669"/>
    <property type="project" value="InterPro"/>
</dbReference>
<dbReference type="Pfam" id="PF01182">
    <property type="entry name" value="Glucosamine_iso"/>
    <property type="match status" value="1"/>
</dbReference>
<evidence type="ECO:0000259" key="1">
    <source>
        <dbReference type="Pfam" id="PF01182"/>
    </source>
</evidence>
<dbReference type="Proteomes" id="UP001059546">
    <property type="component" value="Chromosome IV"/>
</dbReference>
<feature type="domain" description="Glucosamine/galactosamine-6-phosphate isomerase" evidence="1">
    <location>
        <begin position="25"/>
        <end position="173"/>
    </location>
</feature>
<evidence type="ECO:0000313" key="2">
    <source>
        <dbReference type="EMBL" id="UTX42959.1"/>
    </source>
</evidence>
<dbReference type="Gene3D" id="3.40.50.1360">
    <property type="match status" value="1"/>
</dbReference>
<evidence type="ECO:0000313" key="4">
    <source>
        <dbReference type="Proteomes" id="UP001059546"/>
    </source>
</evidence>